<proteinExistence type="predicted"/>
<gene>
    <name evidence="1" type="ORF">CRG98_032381</name>
</gene>
<dbReference type="AlphaFoldDB" id="A0A2I0ITC6"/>
<protein>
    <submittedName>
        <fullName evidence="1">Uncharacterized protein</fullName>
    </submittedName>
</protein>
<sequence length="72" mass="8210">MWRRVVTTYRTPSNTSSASAWSYRQPIMGGNKANVMLRSGLKNLPWVSLWKSPLGVSSRRSKSEPNKILDWS</sequence>
<keyword evidence="2" id="KW-1185">Reference proteome</keyword>
<evidence type="ECO:0000313" key="2">
    <source>
        <dbReference type="Proteomes" id="UP000233551"/>
    </source>
</evidence>
<reference evidence="1 2" key="1">
    <citation type="submission" date="2017-11" db="EMBL/GenBank/DDBJ databases">
        <title>De-novo sequencing of pomegranate (Punica granatum L.) genome.</title>
        <authorList>
            <person name="Akparov Z."/>
            <person name="Amiraslanov A."/>
            <person name="Hajiyeva S."/>
            <person name="Abbasov M."/>
            <person name="Kaur K."/>
            <person name="Hamwieh A."/>
            <person name="Solovyev V."/>
            <person name="Salamov A."/>
            <person name="Braich B."/>
            <person name="Kosarev P."/>
            <person name="Mahmoud A."/>
            <person name="Hajiyev E."/>
            <person name="Babayeva S."/>
            <person name="Izzatullayeva V."/>
            <person name="Mammadov A."/>
            <person name="Mammadov A."/>
            <person name="Sharifova S."/>
            <person name="Ojaghi J."/>
            <person name="Eynullazada K."/>
            <person name="Bayramov B."/>
            <person name="Abdulazimova A."/>
            <person name="Shahmuradov I."/>
        </authorList>
    </citation>
    <scope>NUCLEOTIDE SEQUENCE [LARGE SCALE GENOMIC DNA]</scope>
    <source>
        <strain evidence="2">cv. AG2017</strain>
        <tissue evidence="1">Leaf</tissue>
    </source>
</reference>
<dbReference type="Proteomes" id="UP000233551">
    <property type="component" value="Unassembled WGS sequence"/>
</dbReference>
<organism evidence="1 2">
    <name type="scientific">Punica granatum</name>
    <name type="common">Pomegranate</name>
    <dbReference type="NCBI Taxonomy" id="22663"/>
    <lineage>
        <taxon>Eukaryota</taxon>
        <taxon>Viridiplantae</taxon>
        <taxon>Streptophyta</taxon>
        <taxon>Embryophyta</taxon>
        <taxon>Tracheophyta</taxon>
        <taxon>Spermatophyta</taxon>
        <taxon>Magnoliopsida</taxon>
        <taxon>eudicotyledons</taxon>
        <taxon>Gunneridae</taxon>
        <taxon>Pentapetalae</taxon>
        <taxon>rosids</taxon>
        <taxon>malvids</taxon>
        <taxon>Myrtales</taxon>
        <taxon>Lythraceae</taxon>
        <taxon>Punica</taxon>
    </lineage>
</organism>
<evidence type="ECO:0000313" key="1">
    <source>
        <dbReference type="EMBL" id="PKI47244.1"/>
    </source>
</evidence>
<name>A0A2I0ITC6_PUNGR</name>
<accession>A0A2I0ITC6</accession>
<dbReference type="EMBL" id="PGOL01002531">
    <property type="protein sequence ID" value="PKI47244.1"/>
    <property type="molecule type" value="Genomic_DNA"/>
</dbReference>
<comment type="caution">
    <text evidence="1">The sequence shown here is derived from an EMBL/GenBank/DDBJ whole genome shotgun (WGS) entry which is preliminary data.</text>
</comment>